<gene>
    <name evidence="1" type="ORF">LCGC14_1038230</name>
</gene>
<reference evidence="1" key="1">
    <citation type="journal article" date="2015" name="Nature">
        <title>Complex archaea that bridge the gap between prokaryotes and eukaryotes.</title>
        <authorList>
            <person name="Spang A."/>
            <person name="Saw J.H."/>
            <person name="Jorgensen S.L."/>
            <person name="Zaremba-Niedzwiedzka K."/>
            <person name="Martijn J."/>
            <person name="Lind A.E."/>
            <person name="van Eijk R."/>
            <person name="Schleper C."/>
            <person name="Guy L."/>
            <person name="Ettema T.J."/>
        </authorList>
    </citation>
    <scope>NUCLEOTIDE SEQUENCE</scope>
</reference>
<dbReference type="AlphaFoldDB" id="A0A0F9QAW6"/>
<name>A0A0F9QAW6_9ZZZZ</name>
<organism evidence="1">
    <name type="scientific">marine sediment metagenome</name>
    <dbReference type="NCBI Taxonomy" id="412755"/>
    <lineage>
        <taxon>unclassified sequences</taxon>
        <taxon>metagenomes</taxon>
        <taxon>ecological metagenomes</taxon>
    </lineage>
</organism>
<dbReference type="EMBL" id="LAZR01004259">
    <property type="protein sequence ID" value="KKN10281.1"/>
    <property type="molecule type" value="Genomic_DNA"/>
</dbReference>
<evidence type="ECO:0000313" key="1">
    <source>
        <dbReference type="EMBL" id="KKN10281.1"/>
    </source>
</evidence>
<sequence>MSEWFYMWQQNVEGAPWYFAGYHYGDRQSATMLVRALVGQLWRVTDSNNYDVLPDAPSLMQPALQFPALLQPSGLAKGEEFWWK</sequence>
<proteinExistence type="predicted"/>
<comment type="caution">
    <text evidence="1">The sequence shown here is derived from an EMBL/GenBank/DDBJ whole genome shotgun (WGS) entry which is preliminary data.</text>
</comment>
<accession>A0A0F9QAW6</accession>
<protein>
    <submittedName>
        <fullName evidence="1">Uncharacterized protein</fullName>
    </submittedName>
</protein>